<keyword evidence="3" id="KW-1185">Reference proteome</keyword>
<dbReference type="Pfam" id="PF01425">
    <property type="entry name" value="Amidase"/>
    <property type="match status" value="1"/>
</dbReference>
<dbReference type="PANTHER" id="PTHR45847:SF6">
    <property type="entry name" value="FATTY ACID AMIDE HYDROLASE"/>
    <property type="match status" value="1"/>
</dbReference>
<name>A0A8E0RQI7_9TREM</name>
<gene>
    <name evidence="2" type="ORF">FBUS_02414</name>
</gene>
<sequence>MQLSHPDNLIYMRAINRVTDVPSLAHHMNALEQFRYRWYDSWRESQLDAIICPAFGMAAPIPVRTTRQFSGMLTYLNLFNITNMPAGTLPSGICVTKGDLDPLRASLGLMDGDHPVQLAPGVSKYPIDKPWQKTAAELQVDTLGMHVGVQVAAAPWRDEMCLHVMREVEKAARGVAPTASTN</sequence>
<evidence type="ECO:0000313" key="2">
    <source>
        <dbReference type="EMBL" id="KAA0187685.1"/>
    </source>
</evidence>
<protein>
    <recommendedName>
        <fullName evidence="1">Amidase domain-containing protein</fullName>
    </recommendedName>
</protein>
<dbReference type="InterPro" id="IPR023631">
    <property type="entry name" value="Amidase_dom"/>
</dbReference>
<organism evidence="2 3">
    <name type="scientific">Fasciolopsis buskii</name>
    <dbReference type="NCBI Taxonomy" id="27845"/>
    <lineage>
        <taxon>Eukaryota</taxon>
        <taxon>Metazoa</taxon>
        <taxon>Spiralia</taxon>
        <taxon>Lophotrochozoa</taxon>
        <taxon>Platyhelminthes</taxon>
        <taxon>Trematoda</taxon>
        <taxon>Digenea</taxon>
        <taxon>Plagiorchiida</taxon>
        <taxon>Echinostomata</taxon>
        <taxon>Echinostomatoidea</taxon>
        <taxon>Fasciolidae</taxon>
        <taxon>Fasciolopsis</taxon>
    </lineage>
</organism>
<dbReference type="GO" id="GO:0017064">
    <property type="term" value="F:fatty acid amide hydrolase activity"/>
    <property type="evidence" value="ECO:0007669"/>
    <property type="project" value="TreeGrafter"/>
</dbReference>
<feature type="domain" description="Amidase" evidence="1">
    <location>
        <begin position="27"/>
        <end position="162"/>
    </location>
</feature>
<dbReference type="SUPFAM" id="SSF75304">
    <property type="entry name" value="Amidase signature (AS) enzymes"/>
    <property type="match status" value="1"/>
</dbReference>
<dbReference type="InterPro" id="IPR036928">
    <property type="entry name" value="AS_sf"/>
</dbReference>
<accession>A0A8E0RQI7</accession>
<dbReference type="Proteomes" id="UP000728185">
    <property type="component" value="Unassembled WGS sequence"/>
</dbReference>
<dbReference type="GO" id="GO:0004040">
    <property type="term" value="F:amidase activity"/>
    <property type="evidence" value="ECO:0007669"/>
    <property type="project" value="TreeGrafter"/>
</dbReference>
<evidence type="ECO:0000313" key="3">
    <source>
        <dbReference type="Proteomes" id="UP000728185"/>
    </source>
</evidence>
<dbReference type="PANTHER" id="PTHR45847">
    <property type="entry name" value="FATTY ACID AMIDE HYDROLASE"/>
    <property type="match status" value="1"/>
</dbReference>
<dbReference type="InterPro" id="IPR052096">
    <property type="entry name" value="Endocannabinoid_amidase"/>
</dbReference>
<dbReference type="GO" id="GO:0009062">
    <property type="term" value="P:fatty acid catabolic process"/>
    <property type="evidence" value="ECO:0007669"/>
    <property type="project" value="TreeGrafter"/>
</dbReference>
<dbReference type="AlphaFoldDB" id="A0A8E0RQI7"/>
<dbReference type="OrthoDB" id="6428749at2759"/>
<comment type="caution">
    <text evidence="2">The sequence shown here is derived from an EMBL/GenBank/DDBJ whole genome shotgun (WGS) entry which is preliminary data.</text>
</comment>
<proteinExistence type="predicted"/>
<evidence type="ECO:0000259" key="1">
    <source>
        <dbReference type="Pfam" id="PF01425"/>
    </source>
</evidence>
<reference evidence="2" key="1">
    <citation type="submission" date="2019-05" db="EMBL/GenBank/DDBJ databases">
        <title>Annotation for the trematode Fasciolopsis buski.</title>
        <authorList>
            <person name="Choi Y.-J."/>
        </authorList>
    </citation>
    <scope>NUCLEOTIDE SEQUENCE</scope>
    <source>
        <strain evidence="2">HT</strain>
        <tissue evidence="2">Whole worm</tissue>
    </source>
</reference>
<dbReference type="EMBL" id="LUCM01008953">
    <property type="protein sequence ID" value="KAA0187685.1"/>
    <property type="molecule type" value="Genomic_DNA"/>
</dbReference>
<dbReference type="Gene3D" id="3.90.1300.10">
    <property type="entry name" value="Amidase signature (AS) domain"/>
    <property type="match status" value="1"/>
</dbReference>